<keyword evidence="9" id="KW-0999">Mitochondrion inner membrane</keyword>
<keyword evidence="9" id="KW-0813">Transport</keyword>
<keyword evidence="9" id="KW-0653">Protein transport</keyword>
<dbReference type="PANTHER" id="PTHR13032">
    <property type="entry name" value="MITOCHONDRIAL IMPORT INNER MEMBRANE TRANSLOCASE SUBUNIT TIM21"/>
    <property type="match status" value="1"/>
</dbReference>
<dbReference type="Proteomes" id="UP001642405">
    <property type="component" value="Unassembled WGS sequence"/>
</dbReference>
<evidence type="ECO:0000256" key="3">
    <source>
        <dbReference type="ARBA" id="ARBA00020726"/>
    </source>
</evidence>
<evidence type="ECO:0000256" key="2">
    <source>
        <dbReference type="ARBA" id="ARBA00010867"/>
    </source>
</evidence>
<keyword evidence="7 9" id="KW-0496">Mitochondrion</keyword>
<keyword evidence="12" id="KW-1185">Reference proteome</keyword>
<evidence type="ECO:0000256" key="4">
    <source>
        <dbReference type="ARBA" id="ARBA00022692"/>
    </source>
</evidence>
<keyword evidence="9" id="KW-0811">Translocation</keyword>
<keyword evidence="4 9" id="KW-0812">Transmembrane</keyword>
<evidence type="ECO:0000313" key="11">
    <source>
        <dbReference type="EMBL" id="CAK7228591.1"/>
    </source>
</evidence>
<evidence type="ECO:0000256" key="6">
    <source>
        <dbReference type="ARBA" id="ARBA00022989"/>
    </source>
</evidence>
<evidence type="ECO:0000256" key="7">
    <source>
        <dbReference type="ARBA" id="ARBA00023128"/>
    </source>
</evidence>
<keyword evidence="8 9" id="KW-0472">Membrane</keyword>
<comment type="similarity">
    <text evidence="2 9">Belongs to the TIM21 family.</text>
</comment>
<evidence type="ECO:0000256" key="1">
    <source>
        <dbReference type="ARBA" id="ARBA00004304"/>
    </source>
</evidence>
<evidence type="ECO:0000256" key="8">
    <source>
        <dbReference type="ARBA" id="ARBA00023136"/>
    </source>
</evidence>
<keyword evidence="5" id="KW-0809">Transit peptide</keyword>
<name>A0ABP0CBS1_9PEZI</name>
<evidence type="ECO:0000256" key="10">
    <source>
        <dbReference type="SAM" id="MobiDB-lite"/>
    </source>
</evidence>
<feature type="transmembrane region" description="Helical" evidence="9">
    <location>
        <begin position="114"/>
        <end position="134"/>
    </location>
</feature>
<comment type="subunit">
    <text evidence="9">Component of the TIM23 complex.</text>
</comment>
<feature type="compositionally biased region" description="Low complexity" evidence="10">
    <location>
        <begin position="66"/>
        <end position="80"/>
    </location>
</feature>
<comment type="function">
    <text evidence="9">Essential component of the TIM23 complex, a complex that mediates the translocation of transit peptide-containing proteins across the mitochondrial inner membrane.</text>
</comment>
<comment type="caution">
    <text evidence="11">The sequence shown here is derived from an EMBL/GenBank/DDBJ whole genome shotgun (WGS) entry which is preliminary data.</text>
</comment>
<dbReference type="EMBL" id="CAWUHB010000044">
    <property type="protein sequence ID" value="CAK7228591.1"/>
    <property type="molecule type" value="Genomic_DNA"/>
</dbReference>
<gene>
    <name evidence="11" type="primary">TIM21</name>
    <name evidence="11" type="ORF">SCUCBS95973_006934</name>
</gene>
<dbReference type="PANTHER" id="PTHR13032:SF6">
    <property type="entry name" value="MITOCHONDRIAL IMPORT INNER MEMBRANE TRANSLOCASE SUBUNIT TIM21"/>
    <property type="match status" value="1"/>
</dbReference>
<evidence type="ECO:0000313" key="12">
    <source>
        <dbReference type="Proteomes" id="UP001642405"/>
    </source>
</evidence>
<dbReference type="InterPro" id="IPR013261">
    <property type="entry name" value="Tim21"/>
</dbReference>
<comment type="subcellular location">
    <subcellularLocation>
        <location evidence="9">Mitochondrion inner membrane</location>
        <topology evidence="9">Single-pass membrane protein</topology>
    </subcellularLocation>
    <subcellularLocation>
        <location evidence="1">Mitochondrion membrane</location>
        <topology evidence="1">Single-pass membrane protein</topology>
    </subcellularLocation>
</comment>
<accession>A0ABP0CBS1</accession>
<dbReference type="InterPro" id="IPR038552">
    <property type="entry name" value="Tim21_IMS_sf"/>
</dbReference>
<keyword evidence="6 9" id="KW-1133">Transmembrane helix</keyword>
<feature type="region of interest" description="Disordered" evidence="10">
    <location>
        <begin position="55"/>
        <end position="101"/>
    </location>
</feature>
<evidence type="ECO:0000256" key="5">
    <source>
        <dbReference type="ARBA" id="ARBA00022946"/>
    </source>
</evidence>
<feature type="compositionally biased region" description="Polar residues" evidence="10">
    <location>
        <begin position="56"/>
        <end position="65"/>
    </location>
</feature>
<reference evidence="11 12" key="1">
    <citation type="submission" date="2024-01" db="EMBL/GenBank/DDBJ databases">
        <authorList>
            <person name="Allen C."/>
            <person name="Tagirdzhanova G."/>
        </authorList>
    </citation>
    <scope>NUCLEOTIDE SEQUENCE [LARGE SCALE GENOMIC DNA]</scope>
</reference>
<dbReference type="Gene3D" id="3.10.450.320">
    <property type="entry name" value="Mitochondrial import inner membrane translocase subunit Tim21"/>
    <property type="match status" value="1"/>
</dbReference>
<proteinExistence type="inferred from homology"/>
<evidence type="ECO:0000256" key="9">
    <source>
        <dbReference type="RuleBase" id="RU367142"/>
    </source>
</evidence>
<dbReference type="Pfam" id="PF08294">
    <property type="entry name" value="TIM21"/>
    <property type="match status" value="1"/>
</dbReference>
<sequence length="266" mass="29156">MRPPQVCSLASQASTVAAWSTVTVNTASRTSCRLTASFPPRAAWTALRTPALGRSYATQHQRQPQSSSSSSSASSSSSSASRRRSVTPFNDDGHVPWSELSGGEKTARAAQQTFNLGMVVVGVVLTGGVCYFLFTEVFSPNSKVSSFNRAVDRIKADHRITDLLGDSRKIIAHGEETANKWRRARPIASTERTDSQGEHLVMQFHVEGPRAEGMAYLHLLRRPGQSEFVYQYFYVDVPGHDRIYLEKSVGSAPSDKKGTLFGIKWA</sequence>
<organism evidence="11 12">
    <name type="scientific">Sporothrix curviconia</name>
    <dbReference type="NCBI Taxonomy" id="1260050"/>
    <lineage>
        <taxon>Eukaryota</taxon>
        <taxon>Fungi</taxon>
        <taxon>Dikarya</taxon>
        <taxon>Ascomycota</taxon>
        <taxon>Pezizomycotina</taxon>
        <taxon>Sordariomycetes</taxon>
        <taxon>Sordariomycetidae</taxon>
        <taxon>Ophiostomatales</taxon>
        <taxon>Ophiostomataceae</taxon>
        <taxon>Sporothrix</taxon>
    </lineage>
</organism>
<protein>
    <recommendedName>
        <fullName evidence="3 9">Mitochondrial import inner membrane translocase subunit Tim21</fullName>
    </recommendedName>
</protein>